<comment type="caution">
    <text evidence="2">The sequence shown here is derived from an EMBL/GenBank/DDBJ whole genome shotgun (WGS) entry which is preliminary data.</text>
</comment>
<reference evidence="2 3" key="1">
    <citation type="submission" date="2020-05" db="EMBL/GenBank/DDBJ databases">
        <title>Genomic Encyclopedia of Type Strains, Phase IV (KMG-V): Genome sequencing to study the core and pangenomes of soil and plant-associated prokaryotes.</title>
        <authorList>
            <person name="Whitman W."/>
        </authorList>
    </citation>
    <scope>NUCLEOTIDE SEQUENCE [LARGE SCALE GENOMIC DNA]</scope>
    <source>
        <strain evidence="2 3">C29</strain>
    </source>
</reference>
<proteinExistence type="predicted"/>
<evidence type="ECO:0000256" key="1">
    <source>
        <dbReference type="SAM" id="MobiDB-lite"/>
    </source>
</evidence>
<dbReference type="EMBL" id="JABSNM010000001">
    <property type="protein sequence ID" value="NRT54668.1"/>
    <property type="molecule type" value="Genomic_DNA"/>
</dbReference>
<accession>A0ABX2FZN9</accession>
<feature type="compositionally biased region" description="Polar residues" evidence="1">
    <location>
        <begin position="10"/>
        <end position="26"/>
    </location>
</feature>
<dbReference type="Proteomes" id="UP001516061">
    <property type="component" value="Unassembled WGS sequence"/>
</dbReference>
<protein>
    <submittedName>
        <fullName evidence="2">Uncharacterized protein</fullName>
    </submittedName>
</protein>
<keyword evidence="3" id="KW-1185">Reference proteome</keyword>
<evidence type="ECO:0000313" key="3">
    <source>
        <dbReference type="Proteomes" id="UP001516061"/>
    </source>
</evidence>
<feature type="region of interest" description="Disordered" evidence="1">
    <location>
        <begin position="1"/>
        <end position="26"/>
    </location>
</feature>
<evidence type="ECO:0000313" key="2">
    <source>
        <dbReference type="EMBL" id="NRT54668.1"/>
    </source>
</evidence>
<organism evidence="2 3">
    <name type="scientific">Sphaerotilus uruguayifluvii</name>
    <dbReference type="NCBI Taxonomy" id="2735897"/>
    <lineage>
        <taxon>Bacteria</taxon>
        <taxon>Pseudomonadati</taxon>
        <taxon>Pseudomonadota</taxon>
        <taxon>Betaproteobacteria</taxon>
        <taxon>Burkholderiales</taxon>
        <taxon>Sphaerotilaceae</taxon>
        <taxon>Sphaerotilus</taxon>
    </lineage>
</organism>
<name>A0ABX2FZN9_9BURK</name>
<gene>
    <name evidence="2" type="ORF">HNQ01_000375</name>
</gene>
<sequence>MNCIGGTMPRTGSIQRTSASAPITRPPSSSIFGCRYRHSASFSTAARSSLSSYSEPLLRLSIDGS</sequence>